<dbReference type="Pfam" id="PF13263">
    <property type="entry name" value="PHP_C"/>
    <property type="match status" value="1"/>
</dbReference>
<gene>
    <name evidence="2" type="ordered locus">ASAC_0522</name>
</gene>
<dbReference type="PANTHER" id="PTHR42924:SF3">
    <property type="entry name" value="POLYMERASE_HISTIDINOL PHOSPHATASE N-TERMINAL DOMAIN-CONTAINING PROTEIN"/>
    <property type="match status" value="1"/>
</dbReference>
<dbReference type="SUPFAM" id="SSF89550">
    <property type="entry name" value="PHP domain-like"/>
    <property type="match status" value="1"/>
</dbReference>
<name>D9Q0U1_ACIS3</name>
<dbReference type="NCBIfam" id="NF038032">
    <property type="entry name" value="CehA_McbA_metalo"/>
    <property type="match status" value="1"/>
</dbReference>
<dbReference type="InterPro" id="IPR052018">
    <property type="entry name" value="PHP_domain"/>
</dbReference>
<reference evidence="2 3" key="1">
    <citation type="journal article" date="2010" name="Appl. Environ. Microbiol.">
        <title>The genome sequence of the crenarchaeon Acidilobus saccharovorans supports a new order, Acidilobales, and suggests an important ecological role in terrestrial acidic hot springs.</title>
        <authorList>
            <person name="Mardanov A.V."/>
            <person name="Svetlitchnyi V.A."/>
            <person name="Beletsky A.V."/>
            <person name="Prokofeva M.I."/>
            <person name="Bonch-Osmolovskaya E.A."/>
            <person name="Ravin N.V."/>
            <person name="Skryabin K.G."/>
        </authorList>
    </citation>
    <scope>NUCLEOTIDE SEQUENCE [LARGE SCALE GENOMIC DNA]</scope>
    <source>
        <strain evidence="3">DSM 16705 / JCM 18335 / VKM B-2471 / 345-15</strain>
    </source>
</reference>
<evidence type="ECO:0000259" key="1">
    <source>
        <dbReference type="SMART" id="SM00481"/>
    </source>
</evidence>
<dbReference type="CDD" id="cd07432">
    <property type="entry name" value="PHP_HisPPase"/>
    <property type="match status" value="1"/>
</dbReference>
<proteinExistence type="predicted"/>
<dbReference type="RefSeq" id="WP_013266441.1">
    <property type="nucleotide sequence ID" value="NC_014374.1"/>
</dbReference>
<dbReference type="STRING" id="666510.ASAC_0522"/>
<dbReference type="GO" id="GO:0035312">
    <property type="term" value="F:5'-3' DNA exonuclease activity"/>
    <property type="evidence" value="ECO:0007669"/>
    <property type="project" value="TreeGrafter"/>
</dbReference>
<protein>
    <recommendedName>
        <fullName evidence="1">Polymerase/histidinol phosphatase N-terminal domain-containing protein</fullName>
    </recommendedName>
</protein>
<dbReference type="eggNOG" id="arCOG00302">
    <property type="taxonomic scope" value="Archaea"/>
</dbReference>
<dbReference type="KEGG" id="asc:ASAC_0522"/>
<dbReference type="InterPro" id="IPR003141">
    <property type="entry name" value="Pol/His_phosphatase_N"/>
</dbReference>
<dbReference type="GeneID" id="9498753"/>
<dbReference type="Proteomes" id="UP000000346">
    <property type="component" value="Chromosome"/>
</dbReference>
<dbReference type="HOGENOM" id="CLU_072983_1_0_2"/>
<evidence type="ECO:0000313" key="3">
    <source>
        <dbReference type="Proteomes" id="UP000000346"/>
    </source>
</evidence>
<sequence length="229" mass="24987">MGFLACRAELHSHSRASDGKPTPEEVVIRAAQLGLSAVALSDHNTFRGSALAQASAKELDLDITIIPANEVRTSRGDVLVLCPSLPDEDPPKGIEPPELRKWSLERGCIMIAAHPFQPGRKGVGRYLFSHYTEFDAVEVWNARGLPPLNWLAERFARSKGLPMTSGSDAHVISELGEAPTVVFAEGCTAEQIIEAIKKGMCRPTKGRMGFKALREAVEWSVGRRLGRAY</sequence>
<evidence type="ECO:0000313" key="2">
    <source>
        <dbReference type="EMBL" id="ADL18929.1"/>
    </source>
</evidence>
<dbReference type="PANTHER" id="PTHR42924">
    <property type="entry name" value="EXONUCLEASE"/>
    <property type="match status" value="1"/>
</dbReference>
<dbReference type="GO" id="GO:0004534">
    <property type="term" value="F:5'-3' RNA exonuclease activity"/>
    <property type="evidence" value="ECO:0007669"/>
    <property type="project" value="TreeGrafter"/>
</dbReference>
<organism evidence="2 3">
    <name type="scientific">Acidilobus saccharovorans (strain DSM 16705 / JCM 18335 / VKM B-2471 / 345-15)</name>
    <dbReference type="NCBI Taxonomy" id="666510"/>
    <lineage>
        <taxon>Archaea</taxon>
        <taxon>Thermoproteota</taxon>
        <taxon>Thermoprotei</taxon>
        <taxon>Acidilobales</taxon>
        <taxon>Acidilobaceae</taxon>
        <taxon>Acidilobus</taxon>
    </lineage>
</organism>
<dbReference type="SMART" id="SM00481">
    <property type="entry name" value="POLIIIAc"/>
    <property type="match status" value="1"/>
</dbReference>
<dbReference type="AlphaFoldDB" id="D9Q0U1"/>
<dbReference type="Gene3D" id="3.20.20.140">
    <property type="entry name" value="Metal-dependent hydrolases"/>
    <property type="match status" value="1"/>
</dbReference>
<accession>D9Q0U1</accession>
<dbReference type="InterPro" id="IPR004013">
    <property type="entry name" value="PHP_dom"/>
</dbReference>
<dbReference type="InterPro" id="IPR016195">
    <property type="entry name" value="Pol/histidinol_Pase-like"/>
</dbReference>
<dbReference type="Pfam" id="PF02811">
    <property type="entry name" value="PHP"/>
    <property type="match status" value="1"/>
</dbReference>
<feature type="domain" description="Polymerase/histidinol phosphatase N-terminal" evidence="1">
    <location>
        <begin position="8"/>
        <end position="75"/>
    </location>
</feature>
<keyword evidence="3" id="KW-1185">Reference proteome</keyword>
<dbReference type="InParanoid" id="D9Q0U1"/>
<dbReference type="EMBL" id="CP001742">
    <property type="protein sequence ID" value="ADL18929.1"/>
    <property type="molecule type" value="Genomic_DNA"/>
</dbReference>